<dbReference type="InterPro" id="IPR011993">
    <property type="entry name" value="PH-like_dom_sf"/>
</dbReference>
<feature type="compositionally biased region" description="Polar residues" evidence="1">
    <location>
        <begin position="175"/>
        <end position="191"/>
    </location>
</feature>
<dbReference type="PANTHER" id="PTHR12673:SF270">
    <property type="entry name" value="FYVE-TYPE DOMAIN-CONTAINING PROTEIN"/>
    <property type="match status" value="1"/>
</dbReference>
<dbReference type="CDD" id="cd00160">
    <property type="entry name" value="RhoGEF"/>
    <property type="match status" value="1"/>
</dbReference>
<feature type="compositionally biased region" description="Polar residues" evidence="1">
    <location>
        <begin position="57"/>
        <end position="66"/>
    </location>
</feature>
<feature type="region of interest" description="Disordered" evidence="1">
    <location>
        <begin position="911"/>
        <end position="991"/>
    </location>
</feature>
<gene>
    <name evidence="3" type="ORF">BJ322DRAFT_702499</name>
</gene>
<protein>
    <recommendedName>
        <fullName evidence="2">DH domain-containing protein</fullName>
    </recommendedName>
</protein>
<feature type="region of interest" description="Disordered" evidence="1">
    <location>
        <begin position="437"/>
        <end position="573"/>
    </location>
</feature>
<organism evidence="3 4">
    <name type="scientific">Thelephora terrestris</name>
    <dbReference type="NCBI Taxonomy" id="56493"/>
    <lineage>
        <taxon>Eukaryota</taxon>
        <taxon>Fungi</taxon>
        <taxon>Dikarya</taxon>
        <taxon>Basidiomycota</taxon>
        <taxon>Agaricomycotina</taxon>
        <taxon>Agaricomycetes</taxon>
        <taxon>Thelephorales</taxon>
        <taxon>Thelephoraceae</taxon>
        <taxon>Thelephora</taxon>
    </lineage>
</organism>
<dbReference type="EMBL" id="WIUZ02000005">
    <property type="protein sequence ID" value="KAF9787139.1"/>
    <property type="molecule type" value="Genomic_DNA"/>
</dbReference>
<dbReference type="InterPro" id="IPR000219">
    <property type="entry name" value="DH_dom"/>
</dbReference>
<dbReference type="GO" id="GO:0035556">
    <property type="term" value="P:intracellular signal transduction"/>
    <property type="evidence" value="ECO:0007669"/>
    <property type="project" value="InterPro"/>
</dbReference>
<evidence type="ECO:0000256" key="1">
    <source>
        <dbReference type="SAM" id="MobiDB-lite"/>
    </source>
</evidence>
<dbReference type="Gene3D" id="3.80.10.10">
    <property type="entry name" value="Ribonuclease Inhibitor"/>
    <property type="match status" value="1"/>
</dbReference>
<dbReference type="Pfam" id="PF00621">
    <property type="entry name" value="RhoGEF"/>
    <property type="match status" value="1"/>
</dbReference>
<evidence type="ECO:0000259" key="2">
    <source>
        <dbReference type="PROSITE" id="PS50010"/>
    </source>
</evidence>
<feature type="region of interest" description="Disordered" evidence="1">
    <location>
        <begin position="1"/>
        <end position="126"/>
    </location>
</feature>
<feature type="compositionally biased region" description="Basic and acidic residues" evidence="1">
    <location>
        <begin position="208"/>
        <end position="221"/>
    </location>
</feature>
<accession>A0A9P6L8U9</accession>
<name>A0A9P6L8U9_9AGAM</name>
<feature type="compositionally biased region" description="Basic and acidic residues" evidence="1">
    <location>
        <begin position="978"/>
        <end position="991"/>
    </location>
</feature>
<dbReference type="GO" id="GO:0005737">
    <property type="term" value="C:cytoplasm"/>
    <property type="evidence" value="ECO:0007669"/>
    <property type="project" value="TreeGrafter"/>
</dbReference>
<dbReference type="PROSITE" id="PS00741">
    <property type="entry name" value="DH_1"/>
    <property type="match status" value="1"/>
</dbReference>
<feature type="compositionally biased region" description="Polar residues" evidence="1">
    <location>
        <begin position="1"/>
        <end position="15"/>
    </location>
</feature>
<reference evidence="3" key="1">
    <citation type="journal article" date="2020" name="Nat. Commun.">
        <title>Large-scale genome sequencing of mycorrhizal fungi provides insights into the early evolution of symbiotic traits.</title>
        <authorList>
            <person name="Miyauchi S."/>
            <person name="Kiss E."/>
            <person name="Kuo A."/>
            <person name="Drula E."/>
            <person name="Kohler A."/>
            <person name="Sanchez-Garcia M."/>
            <person name="Morin E."/>
            <person name="Andreopoulos B."/>
            <person name="Barry K.W."/>
            <person name="Bonito G."/>
            <person name="Buee M."/>
            <person name="Carver A."/>
            <person name="Chen C."/>
            <person name="Cichocki N."/>
            <person name="Clum A."/>
            <person name="Culley D."/>
            <person name="Crous P.W."/>
            <person name="Fauchery L."/>
            <person name="Girlanda M."/>
            <person name="Hayes R.D."/>
            <person name="Keri Z."/>
            <person name="LaButti K."/>
            <person name="Lipzen A."/>
            <person name="Lombard V."/>
            <person name="Magnuson J."/>
            <person name="Maillard F."/>
            <person name="Murat C."/>
            <person name="Nolan M."/>
            <person name="Ohm R.A."/>
            <person name="Pangilinan J."/>
            <person name="Pereira M.F."/>
            <person name="Perotto S."/>
            <person name="Peter M."/>
            <person name="Pfister S."/>
            <person name="Riley R."/>
            <person name="Sitrit Y."/>
            <person name="Stielow J.B."/>
            <person name="Szollosi G."/>
            <person name="Zifcakova L."/>
            <person name="Stursova M."/>
            <person name="Spatafora J.W."/>
            <person name="Tedersoo L."/>
            <person name="Vaario L.M."/>
            <person name="Yamada A."/>
            <person name="Yan M."/>
            <person name="Wang P."/>
            <person name="Xu J."/>
            <person name="Bruns T."/>
            <person name="Baldrian P."/>
            <person name="Vilgalys R."/>
            <person name="Dunand C."/>
            <person name="Henrissat B."/>
            <person name="Grigoriev I.V."/>
            <person name="Hibbett D."/>
            <person name="Nagy L.G."/>
            <person name="Martin F.M."/>
        </authorList>
    </citation>
    <scope>NUCLEOTIDE SEQUENCE</scope>
    <source>
        <strain evidence="3">UH-Tt-Lm1</strain>
    </source>
</reference>
<dbReference type="SUPFAM" id="SSF48065">
    <property type="entry name" value="DBL homology domain (DH-domain)"/>
    <property type="match status" value="1"/>
</dbReference>
<feature type="compositionally biased region" description="Low complexity" evidence="1">
    <location>
        <begin position="104"/>
        <end position="119"/>
    </location>
</feature>
<feature type="compositionally biased region" description="Polar residues" evidence="1">
    <location>
        <begin position="560"/>
        <end position="573"/>
    </location>
</feature>
<keyword evidence="4" id="KW-1185">Reference proteome</keyword>
<feature type="region of interest" description="Disordered" evidence="1">
    <location>
        <begin position="588"/>
        <end position="874"/>
    </location>
</feature>
<dbReference type="InterPro" id="IPR051092">
    <property type="entry name" value="FYVE_RhoGEF_PH"/>
</dbReference>
<feature type="compositionally biased region" description="Low complexity" evidence="1">
    <location>
        <begin position="32"/>
        <end position="42"/>
    </location>
</feature>
<dbReference type="Gene3D" id="2.30.29.30">
    <property type="entry name" value="Pleckstrin-homology domain (PH domain)/Phosphotyrosine-binding domain (PTB)"/>
    <property type="match status" value="1"/>
</dbReference>
<dbReference type="OrthoDB" id="660555at2759"/>
<dbReference type="InterPro" id="IPR032675">
    <property type="entry name" value="LRR_dom_sf"/>
</dbReference>
<feature type="region of interest" description="Disordered" evidence="1">
    <location>
        <begin position="158"/>
        <end position="250"/>
    </location>
</feature>
<sequence>MWSQDQQQQHSTVPFLQTRDPMSPPSEYTTDSPSSPMLSSPSTVHPSPVFPRKPSDSDISSSTGAGQPSLRPSSSPSIPPDSPQFHDSYAYRSLHNNLVPPPLSSTASSSASTRSSAYTNFGGGVTSIDCNNVVVANGEDDPSVGVGITSDEVVQLLGQHSSSSSSRTPVDVPTRWSQLQSGPRSRSSSVADSRTNSLALSSSSRPGSDGDWRALGEREETGLTSESETDDDACLDLDEEGGDEEEQPTTAVIIAEEGRGIIVRGEGGSVHAIQAPQGTTHLLIASSSTPNAVPSFLANMLPHICETLLALDVSANFLGALSPALSMCYNLEELNIASNPLRVLPSFLANLTSLRVLIADATGIQALPEALTSLDKLHTLSVRRNKMHSLPGWLCLLSSLETLLVDGNPFQGPWKALVEPLLTKVIPNSPLYPPSTPIFPSTAGSIASVDTDTDTEDLERSPNVGSNFVSPEDEDHTMTPARAQLERATTSPYPLDAVARSSGGGLSRNRTTPNRAYYEKTRNPSNSPKPDDPQVPDNPHLVEREVRRMKSATELRETKSQGPSPSRPTYTHYATSLSSSNLLMTVSQQTMPQSPPMETKVPPKRFASLGVTGSPTRISANRSRPPLSNTGWDTVVEEEHSPGPSSSTSSTFTASSNPPTPPHRRSLIKPRPPSSPGDEFDRRLKKEEKDRTSRWGFLKKMSMGKIKPDAPPKQERPQLPFPSPSSQPLGRPHTSHGPPSINVLIPSTSMLDSPPRNFVTSQNLEKKAPSDVLSNFPSDSLKRTRSTDALKGSLQIHSTPSPPPTTLLAPPSTGPTPRASKRRSFLPIDLSMRESNTPPATNSTFSEDDPDSRATPSPRPTTAEIAESLQRREEERAREFYTRALRSVMAYLRDMHDLSQSQLNVLSVYGSSTPDLNSSRSRRPTLGESSRGASELSITSADSSSQLRTGDSSSRGVSRNGVDQSTNSTITIDGSGSAEEKEKQAKADRSKRSRIVREIVDTERTYVKGLQELVDIYIKPACAPVNALTGATKETVVPAIERKIVFSGLEALFSFHKESFLPALEKAAAPVMQPPEAVAEADKDGAMSMNVARTVGNCFLSHAAFMRMYSTYINNMDNSVQRIKHWVSERAAPVPPPSALSPSSSTAQLVGLSLAMTGPAVMTEPPPPHAAQLTSSQRKRIKSYLKRCRMNPRHSQLNLEGYLLLPVQRIPRYRLLLEELVKCSPQPSQYMGDPIDRALTEISSLATGMNEGKREAEGRRKLVQWQSRIRGKFPSPLVQPHRRLIMDGALSLTRVVRKATVAFEVIDSHGDTSTVQVECLAPEMTPRALIGILCNDLLVLCRDPSQGQDPHSQVDLWAVLRMQTLPQPASIVHGNALRLVDNKAVLYFDAPTTSEALNWYRGKQVSQPFSPVLTQAV</sequence>
<comment type="caution">
    <text evidence="3">The sequence shown here is derived from an EMBL/GenBank/DDBJ whole genome shotgun (WGS) entry which is preliminary data.</text>
</comment>
<feature type="compositionally biased region" description="Low complexity" evidence="1">
    <location>
        <begin position="806"/>
        <end position="817"/>
    </location>
</feature>
<feature type="compositionally biased region" description="Basic and acidic residues" evidence="1">
    <location>
        <begin position="679"/>
        <end position="693"/>
    </location>
</feature>
<dbReference type="SUPFAM" id="SSF52058">
    <property type="entry name" value="L domain-like"/>
    <property type="match status" value="1"/>
</dbReference>
<evidence type="ECO:0000313" key="4">
    <source>
        <dbReference type="Proteomes" id="UP000736335"/>
    </source>
</evidence>
<feature type="compositionally biased region" description="Low complexity" evidence="1">
    <location>
        <begin position="642"/>
        <end position="657"/>
    </location>
</feature>
<dbReference type="PROSITE" id="PS50010">
    <property type="entry name" value="DH_2"/>
    <property type="match status" value="1"/>
</dbReference>
<reference evidence="3" key="2">
    <citation type="submission" date="2020-11" db="EMBL/GenBank/DDBJ databases">
        <authorList>
            <consortium name="DOE Joint Genome Institute"/>
            <person name="Kuo A."/>
            <person name="Miyauchi S."/>
            <person name="Kiss E."/>
            <person name="Drula E."/>
            <person name="Kohler A."/>
            <person name="Sanchez-Garcia M."/>
            <person name="Andreopoulos B."/>
            <person name="Barry K.W."/>
            <person name="Bonito G."/>
            <person name="Buee M."/>
            <person name="Carver A."/>
            <person name="Chen C."/>
            <person name="Cichocki N."/>
            <person name="Clum A."/>
            <person name="Culley D."/>
            <person name="Crous P.W."/>
            <person name="Fauchery L."/>
            <person name="Girlanda M."/>
            <person name="Hayes R."/>
            <person name="Keri Z."/>
            <person name="Labutti K."/>
            <person name="Lipzen A."/>
            <person name="Lombard V."/>
            <person name="Magnuson J."/>
            <person name="Maillard F."/>
            <person name="Morin E."/>
            <person name="Murat C."/>
            <person name="Nolan M."/>
            <person name="Ohm R."/>
            <person name="Pangilinan J."/>
            <person name="Pereira M."/>
            <person name="Perotto S."/>
            <person name="Peter M."/>
            <person name="Riley R."/>
            <person name="Sitrit Y."/>
            <person name="Stielow B."/>
            <person name="Szollosi G."/>
            <person name="Zifcakova L."/>
            <person name="Stursova M."/>
            <person name="Spatafora J.W."/>
            <person name="Tedersoo L."/>
            <person name="Vaario L.-M."/>
            <person name="Yamada A."/>
            <person name="Yan M."/>
            <person name="Wang P."/>
            <person name="Xu J."/>
            <person name="Bruns T."/>
            <person name="Baldrian P."/>
            <person name="Vilgalys R."/>
            <person name="Henrissat B."/>
            <person name="Grigoriev I.V."/>
            <person name="Hibbett D."/>
            <person name="Nagy L.G."/>
            <person name="Martin F.M."/>
        </authorList>
    </citation>
    <scope>NUCLEOTIDE SEQUENCE</scope>
    <source>
        <strain evidence="3">UH-Tt-Lm1</strain>
    </source>
</reference>
<feature type="compositionally biased region" description="Polar residues" evidence="1">
    <location>
        <begin position="927"/>
        <end position="974"/>
    </location>
</feature>
<proteinExistence type="predicted"/>
<feature type="compositionally biased region" description="Basic and acidic residues" evidence="1">
    <location>
        <begin position="706"/>
        <end position="716"/>
    </location>
</feature>
<feature type="compositionally biased region" description="Polar residues" evidence="1">
    <location>
        <begin position="438"/>
        <end position="450"/>
    </location>
</feature>
<dbReference type="SMART" id="SM00325">
    <property type="entry name" value="RhoGEF"/>
    <property type="match status" value="1"/>
</dbReference>
<dbReference type="InterPro" id="IPR001331">
    <property type="entry name" value="GDS_CDC24_CS"/>
</dbReference>
<dbReference type="Proteomes" id="UP000736335">
    <property type="component" value="Unassembled WGS sequence"/>
</dbReference>
<dbReference type="PANTHER" id="PTHR12673">
    <property type="entry name" value="FACIOGENITAL DYSPLASIA PROTEIN"/>
    <property type="match status" value="1"/>
</dbReference>
<feature type="domain" description="DH" evidence="2">
    <location>
        <begin position="991"/>
        <end position="1252"/>
    </location>
</feature>
<dbReference type="Gene3D" id="1.20.900.10">
    <property type="entry name" value="Dbl homology (DH) domain"/>
    <property type="match status" value="1"/>
</dbReference>
<dbReference type="GO" id="GO:0005085">
    <property type="term" value="F:guanyl-nucleotide exchange factor activity"/>
    <property type="evidence" value="ECO:0007669"/>
    <property type="project" value="InterPro"/>
</dbReference>
<feature type="compositionally biased region" description="Polar residues" evidence="1">
    <location>
        <begin position="833"/>
        <end position="845"/>
    </location>
</feature>
<feature type="compositionally biased region" description="Polar residues" evidence="1">
    <location>
        <begin position="611"/>
        <end position="632"/>
    </location>
</feature>
<feature type="compositionally biased region" description="Basic and acidic residues" evidence="1">
    <location>
        <begin position="540"/>
        <end position="559"/>
    </location>
</feature>
<evidence type="ECO:0000313" key="3">
    <source>
        <dbReference type="EMBL" id="KAF9787139.1"/>
    </source>
</evidence>
<dbReference type="InterPro" id="IPR035899">
    <property type="entry name" value="DBL_dom_sf"/>
</dbReference>
<feature type="compositionally biased region" description="Acidic residues" evidence="1">
    <location>
        <begin position="227"/>
        <end position="247"/>
    </location>
</feature>
<feature type="compositionally biased region" description="Low complexity" evidence="1">
    <location>
        <begin position="192"/>
        <end position="207"/>
    </location>
</feature>